<evidence type="ECO:0000313" key="2">
    <source>
        <dbReference type="EMBL" id="AAY87234.1"/>
    </source>
</evidence>
<dbReference type="EMBL" id="DQ068068">
    <property type="protein sequence ID" value="AAY87234.1"/>
    <property type="molecule type" value="Genomic_DNA"/>
</dbReference>
<proteinExistence type="predicted"/>
<keyword evidence="1" id="KW-0812">Transmembrane</keyword>
<name>Q4JMS9_9BACT</name>
<keyword evidence="1" id="KW-1133">Transmembrane helix</keyword>
<evidence type="ECO:0000256" key="1">
    <source>
        <dbReference type="SAM" id="Phobius"/>
    </source>
</evidence>
<protein>
    <submittedName>
        <fullName evidence="2">Uncharacterized protein</fullName>
    </submittedName>
</protein>
<dbReference type="AlphaFoldDB" id="Q4JMS9"/>
<accession>Q4JMS9</accession>
<feature type="transmembrane region" description="Helical" evidence="1">
    <location>
        <begin position="49"/>
        <end position="73"/>
    </location>
</feature>
<organism evidence="2">
    <name type="scientific">uncultured bacterium BAC17H8</name>
    <dbReference type="NCBI Taxonomy" id="332980"/>
    <lineage>
        <taxon>Bacteria</taxon>
        <taxon>environmental samples</taxon>
    </lineage>
</organism>
<sequence>MTTDYNAVQESIKIALDAADAATDVTSEYNKTKREHKKLEASVKNVHRFSVIIFSCSMVTAVAALLFAGLIYFRTMSELDTMTTTSREALVVFAENVDGVNDSLEKMRTALQTQQTLVGQNETLINELVGLRDIISRSNETMMTGIQSTSASISDSNSQMASSITSGIANELGAQTNRMVKELNALSSANSKALSEMSKSVSDTKGLDRLAVNQKNITRALADLSAQNQEIMRLFNERDNRVSYP</sequence>
<reference evidence="2" key="1">
    <citation type="journal article" date="2005" name="PLoS Biol.">
        <title>New insights into metabolic properties of marine bacteria encoding proteorhodopsins.</title>
        <authorList>
            <person name="Sabehi G."/>
            <person name="Loy A."/>
            <person name="Jung K.H."/>
            <person name="Partha R."/>
            <person name="Spudich J.L."/>
            <person name="Isaacson T."/>
            <person name="Hirschberg J."/>
            <person name="Wagner M."/>
            <person name="Beja O."/>
        </authorList>
    </citation>
    <scope>NUCLEOTIDE SEQUENCE</scope>
</reference>
<keyword evidence="1" id="KW-0472">Membrane</keyword>